<dbReference type="InterPro" id="IPR043128">
    <property type="entry name" value="Rev_trsase/Diguanyl_cyclase"/>
</dbReference>
<dbReference type="PANTHER" id="PTHR46404:SF1">
    <property type="entry name" value="DNA POLYMERASE IOTA"/>
    <property type="match status" value="1"/>
</dbReference>
<accession>A0A6A7AZS6</accession>
<dbReference type="Gene3D" id="3.30.70.270">
    <property type="match status" value="1"/>
</dbReference>
<dbReference type="Proteomes" id="UP000799423">
    <property type="component" value="Unassembled WGS sequence"/>
</dbReference>
<dbReference type="AlphaFoldDB" id="A0A6A7AZS6"/>
<dbReference type="Gene3D" id="3.40.1170.60">
    <property type="match status" value="1"/>
</dbReference>
<reference evidence="3" key="1">
    <citation type="submission" date="2020-01" db="EMBL/GenBank/DDBJ databases">
        <authorList>
            <consortium name="DOE Joint Genome Institute"/>
            <person name="Haridas S."/>
            <person name="Albert R."/>
            <person name="Binder M."/>
            <person name="Bloem J."/>
            <person name="Labutti K."/>
            <person name="Salamov A."/>
            <person name="Andreopoulos B."/>
            <person name="Baker S.E."/>
            <person name="Barry K."/>
            <person name="Bills G."/>
            <person name="Bluhm B.H."/>
            <person name="Cannon C."/>
            <person name="Castanera R."/>
            <person name="Culley D.E."/>
            <person name="Daum C."/>
            <person name="Ezra D."/>
            <person name="Gonzalez J.B."/>
            <person name="Henrissat B."/>
            <person name="Kuo A."/>
            <person name="Liang C."/>
            <person name="Lipzen A."/>
            <person name="Lutzoni F."/>
            <person name="Magnuson J."/>
            <person name="Mondo S."/>
            <person name="Nolan M."/>
            <person name="Ohm R."/>
            <person name="Pangilinan J."/>
            <person name="Park H.-J."/>
            <person name="Ramirez L."/>
            <person name="Alfaro M."/>
            <person name="Sun H."/>
            <person name="Tritt A."/>
            <person name="Yoshinaga Y."/>
            <person name="Zwiers L.-H."/>
            <person name="Turgeon B.G."/>
            <person name="Goodwin S.B."/>
            <person name="Spatafora J.W."/>
            <person name="Crous P.W."/>
            <person name="Grigoriev I.V."/>
        </authorList>
    </citation>
    <scope>NUCLEOTIDE SEQUENCE</scope>
    <source>
        <strain evidence="3">IPT5</strain>
    </source>
</reference>
<dbReference type="Pfam" id="PF00817">
    <property type="entry name" value="IMS"/>
    <property type="match status" value="1"/>
</dbReference>
<gene>
    <name evidence="3" type="ORF">T440DRAFT_455679</name>
</gene>
<feature type="region of interest" description="Disordered" evidence="1">
    <location>
        <begin position="465"/>
        <end position="485"/>
    </location>
</feature>
<dbReference type="Pfam" id="PF11799">
    <property type="entry name" value="IMS_C"/>
    <property type="match status" value="1"/>
</dbReference>
<dbReference type="GO" id="GO:0006281">
    <property type="term" value="P:DNA repair"/>
    <property type="evidence" value="ECO:0007669"/>
    <property type="project" value="InterPro"/>
</dbReference>
<dbReference type="EMBL" id="MU006323">
    <property type="protein sequence ID" value="KAF2847678.1"/>
    <property type="molecule type" value="Genomic_DNA"/>
</dbReference>
<dbReference type="InterPro" id="IPR001126">
    <property type="entry name" value="UmuC"/>
</dbReference>
<dbReference type="PANTHER" id="PTHR46404">
    <property type="entry name" value="DNA POLYMERASE IOTA"/>
    <property type="match status" value="1"/>
</dbReference>
<name>A0A6A7AZS6_9PLEO</name>
<dbReference type="FunFam" id="3.40.1170.60:FF:000006">
    <property type="entry name" value="DNA polymerase iota"/>
    <property type="match status" value="1"/>
</dbReference>
<dbReference type="GO" id="GO:0070987">
    <property type="term" value="P:error-free translesion synthesis"/>
    <property type="evidence" value="ECO:0007669"/>
    <property type="project" value="UniProtKB-ARBA"/>
</dbReference>
<evidence type="ECO:0000313" key="4">
    <source>
        <dbReference type="Proteomes" id="UP000799423"/>
    </source>
</evidence>
<dbReference type="InterPro" id="IPR036775">
    <property type="entry name" value="DNA_pol_Y-fam_lit_finger_sf"/>
</dbReference>
<protein>
    <submittedName>
        <fullName evidence="3">DNA/RNA polymerase</fullName>
    </submittedName>
</protein>
<proteinExistence type="predicted"/>
<organism evidence="3 4">
    <name type="scientific">Plenodomus tracheiphilus IPT5</name>
    <dbReference type="NCBI Taxonomy" id="1408161"/>
    <lineage>
        <taxon>Eukaryota</taxon>
        <taxon>Fungi</taxon>
        <taxon>Dikarya</taxon>
        <taxon>Ascomycota</taxon>
        <taxon>Pezizomycotina</taxon>
        <taxon>Dothideomycetes</taxon>
        <taxon>Pleosporomycetidae</taxon>
        <taxon>Pleosporales</taxon>
        <taxon>Pleosporineae</taxon>
        <taxon>Leptosphaeriaceae</taxon>
        <taxon>Plenodomus</taxon>
    </lineage>
</organism>
<keyword evidence="4" id="KW-1185">Reference proteome</keyword>
<evidence type="ECO:0000313" key="3">
    <source>
        <dbReference type="EMBL" id="KAF2847678.1"/>
    </source>
</evidence>
<dbReference type="GO" id="GO:0003684">
    <property type="term" value="F:damaged DNA binding"/>
    <property type="evidence" value="ECO:0007669"/>
    <property type="project" value="InterPro"/>
</dbReference>
<dbReference type="InterPro" id="IPR043502">
    <property type="entry name" value="DNA/RNA_pol_sf"/>
</dbReference>
<evidence type="ECO:0000259" key="2">
    <source>
        <dbReference type="PROSITE" id="PS50173"/>
    </source>
</evidence>
<dbReference type="InterPro" id="IPR017961">
    <property type="entry name" value="DNA_pol_Y-fam_little_finger"/>
</dbReference>
<evidence type="ECO:0000256" key="1">
    <source>
        <dbReference type="SAM" id="MobiDB-lite"/>
    </source>
</evidence>
<dbReference type="GO" id="GO:0003887">
    <property type="term" value="F:DNA-directed DNA polymerase activity"/>
    <property type="evidence" value="ECO:0007669"/>
    <property type="project" value="TreeGrafter"/>
</dbReference>
<feature type="domain" description="UmuC" evidence="2">
    <location>
        <begin position="60"/>
        <end position="306"/>
    </location>
</feature>
<dbReference type="Gene3D" id="3.30.1490.100">
    <property type="entry name" value="DNA polymerase, Y-family, little finger domain"/>
    <property type="match status" value="1"/>
</dbReference>
<sequence>MCRLHRRRFACVFQPWNTVTLCASSCTPPALPLHTVPRSIAPTPALSMQRPRKPRRQLDSILLHFDCFYASVFEQENPSLRTLPLAVQQKQIVVTCNYEARRRGLYKLQLITEAKRLCPEVVIVLGEDLTKFRNASKQLYAYFRSFSWNSRCERLGFDEVFMDVSDMIEYNVAVLGSATRDAFFVLSKDDPTAGFQFDATHPAGHIYPELAHSTLDVEPADPLYIRLLLASHLAHYLRTRLEEETGYTATVGISTNKLLSKLVGNQHKPNAQTTLLPPYSDVDETGQDNVTAFMDEFEIGKLPGIGFKMAQQLRAKILGREAGFENGLVYGGTKEHVRVRDVRSHPGMSPILLERMLGGPGVPQGVGARVWGLLNGSDESEVFPSVGEARDIPKQISIEDSYIRLDTLDQVTKELTMLVRNLLKRMYTDLLEADENVDVDARDVATSTTVTPSKRWLAHPRTIRLSTRPRPPQNPDGCRNRSFARTSRSAPLPNFALSLKDSINTVAEKLVNETLLPLFRKLHPEKKGWNLSLVNVAVTNMANAASEKGGTGQDIGKMFRRQDRVLKQWKVEGSVSTLVPEDSVDGQQPCMTVELLGQKLGSEDIPTSSLEEHLGLSESWTSDDDGATATGTCGCDQCGAMMPVFAIGPHIRWHKQTDQLG</sequence>
<dbReference type="OrthoDB" id="447129at2759"/>
<dbReference type="SUPFAM" id="SSF56672">
    <property type="entry name" value="DNA/RNA polymerases"/>
    <property type="match status" value="1"/>
</dbReference>
<dbReference type="PROSITE" id="PS50173">
    <property type="entry name" value="UMUC"/>
    <property type="match status" value="1"/>
</dbReference>